<dbReference type="EMBL" id="JANBQF010000140">
    <property type="protein sequence ID" value="KAJ2004680.1"/>
    <property type="molecule type" value="Genomic_DNA"/>
</dbReference>
<gene>
    <name evidence="2" type="ORF">H4R26_002374</name>
</gene>
<dbReference type="Proteomes" id="UP001150907">
    <property type="component" value="Unassembled WGS sequence"/>
</dbReference>
<comment type="caution">
    <text evidence="2">The sequence shown here is derived from an EMBL/GenBank/DDBJ whole genome shotgun (WGS) entry which is preliminary data.</text>
</comment>
<keyword evidence="1" id="KW-1133">Transmembrane helix</keyword>
<keyword evidence="1" id="KW-0812">Transmembrane</keyword>
<evidence type="ECO:0000256" key="1">
    <source>
        <dbReference type="SAM" id="Phobius"/>
    </source>
</evidence>
<proteinExistence type="predicted"/>
<sequence length="131" mass="14488">MYLTRTVAFAIMAASFVFIVKTLLIDGKKVPGRRWLLAISVLPQNILLMLWGALMAGRTFVALDNPARDSEVMFYLLNVAPLVIASIVHESTLGLLEYKSRNDTELGAVPPRIQVVVSENAPIKGNRHTLK</sequence>
<protein>
    <submittedName>
        <fullName evidence="2">Uncharacterized protein</fullName>
    </submittedName>
</protein>
<feature type="transmembrane region" description="Helical" evidence="1">
    <location>
        <begin position="36"/>
        <end position="54"/>
    </location>
</feature>
<dbReference type="OrthoDB" id="5541482at2759"/>
<name>A0A9W8BK47_9FUNG</name>
<feature type="transmembrane region" description="Helical" evidence="1">
    <location>
        <begin position="6"/>
        <end position="24"/>
    </location>
</feature>
<keyword evidence="3" id="KW-1185">Reference proteome</keyword>
<feature type="transmembrane region" description="Helical" evidence="1">
    <location>
        <begin position="74"/>
        <end position="96"/>
    </location>
</feature>
<accession>A0A9W8BK47</accession>
<dbReference type="AlphaFoldDB" id="A0A9W8BK47"/>
<organism evidence="2 3">
    <name type="scientific">Coemansia thaxteri</name>
    <dbReference type="NCBI Taxonomy" id="2663907"/>
    <lineage>
        <taxon>Eukaryota</taxon>
        <taxon>Fungi</taxon>
        <taxon>Fungi incertae sedis</taxon>
        <taxon>Zoopagomycota</taxon>
        <taxon>Kickxellomycotina</taxon>
        <taxon>Kickxellomycetes</taxon>
        <taxon>Kickxellales</taxon>
        <taxon>Kickxellaceae</taxon>
        <taxon>Coemansia</taxon>
    </lineage>
</organism>
<evidence type="ECO:0000313" key="2">
    <source>
        <dbReference type="EMBL" id="KAJ2004680.1"/>
    </source>
</evidence>
<reference evidence="2" key="1">
    <citation type="submission" date="2022-07" db="EMBL/GenBank/DDBJ databases">
        <title>Phylogenomic reconstructions and comparative analyses of Kickxellomycotina fungi.</title>
        <authorList>
            <person name="Reynolds N.K."/>
            <person name="Stajich J.E."/>
            <person name="Barry K."/>
            <person name="Grigoriev I.V."/>
            <person name="Crous P."/>
            <person name="Smith M.E."/>
        </authorList>
    </citation>
    <scope>NUCLEOTIDE SEQUENCE</scope>
    <source>
        <strain evidence="2">IMI 214461</strain>
    </source>
</reference>
<keyword evidence="1" id="KW-0472">Membrane</keyword>
<evidence type="ECO:0000313" key="3">
    <source>
        <dbReference type="Proteomes" id="UP001150907"/>
    </source>
</evidence>